<feature type="compositionally biased region" description="Basic and acidic residues" evidence="1">
    <location>
        <begin position="122"/>
        <end position="136"/>
    </location>
</feature>
<dbReference type="AlphaFoldDB" id="A0A388LB66"/>
<keyword evidence="3" id="KW-1185">Reference proteome</keyword>
<dbReference type="Gramene" id="GBG79423">
    <property type="protein sequence ID" value="GBG79423"/>
    <property type="gene ID" value="CBR_g29570"/>
</dbReference>
<gene>
    <name evidence="2" type="ORF">CBR_g29570</name>
</gene>
<reference evidence="2 3" key="1">
    <citation type="journal article" date="2018" name="Cell">
        <title>The Chara Genome: Secondary Complexity and Implications for Plant Terrestrialization.</title>
        <authorList>
            <person name="Nishiyama T."/>
            <person name="Sakayama H."/>
            <person name="Vries J.D."/>
            <person name="Buschmann H."/>
            <person name="Saint-Marcoux D."/>
            <person name="Ullrich K.K."/>
            <person name="Haas F.B."/>
            <person name="Vanderstraeten L."/>
            <person name="Becker D."/>
            <person name="Lang D."/>
            <person name="Vosolsobe S."/>
            <person name="Rombauts S."/>
            <person name="Wilhelmsson P.K.I."/>
            <person name="Janitza P."/>
            <person name="Kern R."/>
            <person name="Heyl A."/>
            <person name="Rumpler F."/>
            <person name="Villalobos L.I.A.C."/>
            <person name="Clay J.M."/>
            <person name="Skokan R."/>
            <person name="Toyoda A."/>
            <person name="Suzuki Y."/>
            <person name="Kagoshima H."/>
            <person name="Schijlen E."/>
            <person name="Tajeshwar N."/>
            <person name="Catarino B."/>
            <person name="Hetherington A.J."/>
            <person name="Saltykova A."/>
            <person name="Bonnot C."/>
            <person name="Breuninger H."/>
            <person name="Symeonidi A."/>
            <person name="Radhakrishnan G.V."/>
            <person name="Van Nieuwerburgh F."/>
            <person name="Deforce D."/>
            <person name="Chang C."/>
            <person name="Karol K.G."/>
            <person name="Hedrich R."/>
            <person name="Ulvskov P."/>
            <person name="Glockner G."/>
            <person name="Delwiche C.F."/>
            <person name="Petrasek J."/>
            <person name="Van de Peer Y."/>
            <person name="Friml J."/>
            <person name="Beilby M."/>
            <person name="Dolan L."/>
            <person name="Kohara Y."/>
            <person name="Sugano S."/>
            <person name="Fujiyama A."/>
            <person name="Delaux P.-M."/>
            <person name="Quint M."/>
            <person name="TheiBen G."/>
            <person name="Hagemann M."/>
            <person name="Harholt J."/>
            <person name="Dunand C."/>
            <person name="Zachgo S."/>
            <person name="Langdale J."/>
            <person name="Maumus F."/>
            <person name="Straeten D.V.D."/>
            <person name="Gould S.B."/>
            <person name="Rensing S.A."/>
        </authorList>
    </citation>
    <scope>NUCLEOTIDE SEQUENCE [LARGE SCALE GENOMIC DNA]</scope>
    <source>
        <strain evidence="2 3">S276</strain>
    </source>
</reference>
<protein>
    <submittedName>
        <fullName evidence="2">Uncharacterized protein</fullName>
    </submittedName>
</protein>
<evidence type="ECO:0000313" key="3">
    <source>
        <dbReference type="Proteomes" id="UP000265515"/>
    </source>
</evidence>
<feature type="region of interest" description="Disordered" evidence="1">
    <location>
        <begin position="33"/>
        <end position="191"/>
    </location>
</feature>
<organism evidence="2 3">
    <name type="scientific">Chara braunii</name>
    <name type="common">Braun's stonewort</name>
    <dbReference type="NCBI Taxonomy" id="69332"/>
    <lineage>
        <taxon>Eukaryota</taxon>
        <taxon>Viridiplantae</taxon>
        <taxon>Streptophyta</taxon>
        <taxon>Charophyceae</taxon>
        <taxon>Charales</taxon>
        <taxon>Characeae</taxon>
        <taxon>Chara</taxon>
    </lineage>
</organism>
<comment type="caution">
    <text evidence="2">The sequence shown here is derived from an EMBL/GenBank/DDBJ whole genome shotgun (WGS) entry which is preliminary data.</text>
</comment>
<name>A0A388LB66_CHABU</name>
<evidence type="ECO:0000256" key="1">
    <source>
        <dbReference type="SAM" id="MobiDB-lite"/>
    </source>
</evidence>
<feature type="compositionally biased region" description="Polar residues" evidence="1">
    <location>
        <begin position="56"/>
        <end position="65"/>
    </location>
</feature>
<sequence>MLAVAHKYPTTMKNSCREYENCLCKLMLLMPRNPLPPPSARSSPDDELGSGAFSDVTLSPKSSRGVTPRGRLEQDGDDTVSIQSRKSSKKADKKEKVVSKKKGEDNDDNVSTHSRKSGKSTKKGDKKEKVVFKSDGENTDDNASPRSHKSSKRSDKKDKKKGDKRSSRKNKAQTEDEENWKEPPPPPLPPIITSVFALCYSAFA</sequence>
<feature type="compositionally biased region" description="Basic and acidic residues" evidence="1">
    <location>
        <begin position="89"/>
        <end position="104"/>
    </location>
</feature>
<dbReference type="EMBL" id="BFEA01000319">
    <property type="protein sequence ID" value="GBG79423.1"/>
    <property type="molecule type" value="Genomic_DNA"/>
</dbReference>
<dbReference type="Proteomes" id="UP000265515">
    <property type="component" value="Unassembled WGS sequence"/>
</dbReference>
<proteinExistence type="predicted"/>
<feature type="compositionally biased region" description="Basic and acidic residues" evidence="1">
    <location>
        <begin position="152"/>
        <end position="165"/>
    </location>
</feature>
<evidence type="ECO:0000313" key="2">
    <source>
        <dbReference type="EMBL" id="GBG79423.1"/>
    </source>
</evidence>
<accession>A0A388LB66</accession>